<reference evidence="10" key="1">
    <citation type="journal article" date="2019" name="Int. J. Syst. Evol. Microbiol.">
        <title>The Global Catalogue of Microorganisms (GCM) 10K type strain sequencing project: providing services to taxonomists for standard genome sequencing and annotation.</title>
        <authorList>
            <consortium name="The Broad Institute Genomics Platform"/>
            <consortium name="The Broad Institute Genome Sequencing Center for Infectious Disease"/>
            <person name="Wu L."/>
            <person name="Ma J."/>
        </authorList>
    </citation>
    <scope>NUCLEOTIDE SEQUENCE [LARGE SCALE GENOMIC DNA]</scope>
    <source>
        <strain evidence="10">CGMCC 1.15180</strain>
    </source>
</reference>
<dbReference type="Gene3D" id="1.20.1740.10">
    <property type="entry name" value="Amino acid/polyamine transporter I"/>
    <property type="match status" value="1"/>
</dbReference>
<accession>A0ABW4VKM3</accession>
<dbReference type="Proteomes" id="UP001597361">
    <property type="component" value="Unassembled WGS sequence"/>
</dbReference>
<evidence type="ECO:0000256" key="4">
    <source>
        <dbReference type="ARBA" id="ARBA00022475"/>
    </source>
</evidence>
<feature type="transmembrane region" description="Helical" evidence="8">
    <location>
        <begin position="328"/>
        <end position="350"/>
    </location>
</feature>
<keyword evidence="10" id="KW-1185">Reference proteome</keyword>
<feature type="transmembrane region" description="Helical" evidence="8">
    <location>
        <begin position="436"/>
        <end position="453"/>
    </location>
</feature>
<keyword evidence="7 8" id="KW-0472">Membrane</keyword>
<feature type="transmembrane region" description="Helical" evidence="8">
    <location>
        <begin position="93"/>
        <end position="111"/>
    </location>
</feature>
<comment type="similarity">
    <text evidence="2">Belongs to the alanine or glycine:cation symporter (AGCS) (TC 2.A.25) family.</text>
</comment>
<dbReference type="InterPro" id="IPR001463">
    <property type="entry name" value="Na/Ala_symport"/>
</dbReference>
<feature type="transmembrane region" description="Helical" evidence="8">
    <location>
        <begin position="206"/>
        <end position="225"/>
    </location>
</feature>
<feature type="transmembrane region" description="Helical" evidence="8">
    <location>
        <begin position="263"/>
        <end position="288"/>
    </location>
</feature>
<dbReference type="PROSITE" id="PS00873">
    <property type="entry name" value="NA_ALANINE_SYMP"/>
    <property type="match status" value="1"/>
</dbReference>
<proteinExistence type="inferred from homology"/>
<feature type="transmembrane region" description="Helical" evidence="8">
    <location>
        <begin position="17"/>
        <end position="37"/>
    </location>
</feature>
<evidence type="ECO:0000256" key="8">
    <source>
        <dbReference type="SAM" id="Phobius"/>
    </source>
</evidence>
<evidence type="ECO:0000313" key="9">
    <source>
        <dbReference type="EMBL" id="MFD2034540.1"/>
    </source>
</evidence>
<feature type="transmembrane region" description="Helical" evidence="8">
    <location>
        <begin position="412"/>
        <end position="430"/>
    </location>
</feature>
<feature type="transmembrane region" description="Helical" evidence="8">
    <location>
        <begin position="65"/>
        <end position="87"/>
    </location>
</feature>
<comment type="caution">
    <text evidence="9">The sequence shown here is derived from an EMBL/GenBank/DDBJ whole genome shotgun (WGS) entry which is preliminary data.</text>
</comment>
<keyword evidence="4" id="KW-1003">Cell membrane</keyword>
<feature type="transmembrane region" description="Helical" evidence="8">
    <location>
        <begin position="237"/>
        <end position="257"/>
    </location>
</feature>
<evidence type="ECO:0000313" key="10">
    <source>
        <dbReference type="Proteomes" id="UP001597361"/>
    </source>
</evidence>
<dbReference type="PANTHER" id="PTHR30330">
    <property type="entry name" value="AGSS FAMILY TRANSPORTER, SODIUM-ALANINE"/>
    <property type="match status" value="1"/>
</dbReference>
<keyword evidence="6 8" id="KW-1133">Transmembrane helix</keyword>
<evidence type="ECO:0000256" key="6">
    <source>
        <dbReference type="ARBA" id="ARBA00022989"/>
    </source>
</evidence>
<evidence type="ECO:0000256" key="5">
    <source>
        <dbReference type="ARBA" id="ARBA00022692"/>
    </source>
</evidence>
<dbReference type="Pfam" id="PF01235">
    <property type="entry name" value="Na_Ala_symp"/>
    <property type="match status" value="1"/>
</dbReference>
<evidence type="ECO:0000256" key="3">
    <source>
        <dbReference type="ARBA" id="ARBA00022448"/>
    </source>
</evidence>
<name>A0ABW4VKM3_9BACT</name>
<feature type="transmembrane region" description="Helical" evidence="8">
    <location>
        <begin position="370"/>
        <end position="392"/>
    </location>
</feature>
<evidence type="ECO:0000256" key="7">
    <source>
        <dbReference type="ARBA" id="ARBA00023136"/>
    </source>
</evidence>
<dbReference type="RefSeq" id="WP_376884799.1">
    <property type="nucleotide sequence ID" value="NZ_JBHUHR010000021.1"/>
</dbReference>
<comment type="subcellular location">
    <subcellularLocation>
        <location evidence="1">Cell membrane</location>
        <topology evidence="1">Multi-pass membrane protein</topology>
    </subcellularLocation>
</comment>
<sequence>MGQYIVDFSNWIWDTPMLILLMGGGLLLFIYSGFLPFRHLGHAIKLVSGKFDDQNMPGQISSTQALSAAIAATVGLGNISGVAIAINMGGPGAIFWMWMSAFVGMATKYFSCTLSIMFRGKDSTGEVQGGPMYVIEEGMGKKWKPLSVLFSVAGVLGLLSIFQANQLTAVFRSVMINDSPKVLGFLTSFTEGLNGLLGVGLESEEVTKWILGISMMIIVGAVILGGIQRIAMVASRLVPFMVALYFITVIIILVQYIGNVPDMFYLIISDAFTGEAAMGGVVGAVIIIGARRAAFSNEAGIGTAPMVHGASKNNEPVREGLIAMLGPFIDTIVVCTLTALVILLTGVWEATEKDGVRLTLSAFDMALPGYGRYLLMMAVLVFALSTMFTYSYYGHKCFNYLFGAKKANYYNYFYLITIVAGAVVSLEVVVSFIDGMYAIMAIPTMISTIYLAPKVKAATKEYFQRMRAQKKY</sequence>
<evidence type="ECO:0000256" key="1">
    <source>
        <dbReference type="ARBA" id="ARBA00004651"/>
    </source>
</evidence>
<gene>
    <name evidence="9" type="ORF">ACFSKL_07060</name>
</gene>
<dbReference type="EMBL" id="JBHUHR010000021">
    <property type="protein sequence ID" value="MFD2034540.1"/>
    <property type="molecule type" value="Genomic_DNA"/>
</dbReference>
<keyword evidence="3" id="KW-0813">Transport</keyword>
<evidence type="ECO:0000256" key="2">
    <source>
        <dbReference type="ARBA" id="ARBA00009261"/>
    </source>
</evidence>
<keyword evidence="5 8" id="KW-0812">Transmembrane</keyword>
<dbReference type="PANTHER" id="PTHR30330:SF3">
    <property type="entry name" value="TRANSCRIPTIONAL REGULATOR, LRP FAMILY"/>
    <property type="match status" value="1"/>
</dbReference>
<organism evidence="9 10">
    <name type="scientific">Belliella marina</name>
    <dbReference type="NCBI Taxonomy" id="1644146"/>
    <lineage>
        <taxon>Bacteria</taxon>
        <taxon>Pseudomonadati</taxon>
        <taxon>Bacteroidota</taxon>
        <taxon>Cytophagia</taxon>
        <taxon>Cytophagales</taxon>
        <taxon>Cyclobacteriaceae</taxon>
        <taxon>Belliella</taxon>
    </lineage>
</organism>
<dbReference type="PRINTS" id="PR00175">
    <property type="entry name" value="NAALASMPORT"/>
</dbReference>
<feature type="transmembrane region" description="Helical" evidence="8">
    <location>
        <begin position="146"/>
        <end position="164"/>
    </location>
</feature>
<protein>
    <submittedName>
        <fullName evidence="9">Alanine/glycine:cation symporter family protein</fullName>
    </submittedName>
</protein>